<evidence type="ECO:0000313" key="2">
    <source>
        <dbReference type="EMBL" id="KAK1652837.1"/>
    </source>
</evidence>
<dbReference type="Proteomes" id="UP001231189">
    <property type="component" value="Unassembled WGS sequence"/>
</dbReference>
<dbReference type="AlphaFoldDB" id="A0AAD8SIK4"/>
<dbReference type="EMBL" id="JAUUTY010000004">
    <property type="protein sequence ID" value="KAK1652837.1"/>
    <property type="molecule type" value="Genomic_DNA"/>
</dbReference>
<comment type="caution">
    <text evidence="2">The sequence shown here is derived from an EMBL/GenBank/DDBJ whole genome shotgun (WGS) entry which is preliminary data.</text>
</comment>
<evidence type="ECO:0000313" key="3">
    <source>
        <dbReference type="Proteomes" id="UP001231189"/>
    </source>
</evidence>
<sequence length="437" mass="49189">MAASSTRDSGLCYNGHWSSAKKLIGIESDGARRQPVTMSGSGSATVLDDLPEWIVVEEILVRLPPEDLLRCRAVRKCWHSATSTGKFMLDHHRRQPILPILRDAYRRLFVLGNATMCQQQLCPILRSYSYGYGTLHAALDGLLIVSHGDQFFVCNPVTRKCATLGMPQSRQGSELYIAGFYRHQPSGEYRVLWVSVSHVPSYNEIPRTFYFVVAVGSDDTRCIRQGGSPRPTSSSPSLEMALRGGLGSSDGFPPVHYRGSLHWKLGKFSGCDDTSYIMVFDTTAETFRLICQPAQLRPEDLLFLEMDGTLALCRFSSDRDTIDVWVMQDYDTETWSFKHRITLSWVDPLPPADAKQAVFPRMVVVNEGELLIQFARSCVLRYGTDGKFLGYVKNEEDQEIGLWITKHYLQQSVIPLPPFHEMSEDGANQEPPFFLGL</sequence>
<dbReference type="InterPro" id="IPR017451">
    <property type="entry name" value="F-box-assoc_interact_dom"/>
</dbReference>
<protein>
    <recommendedName>
        <fullName evidence="1">F-box associated beta-propeller type 3 domain-containing protein</fullName>
    </recommendedName>
</protein>
<keyword evidence="3" id="KW-1185">Reference proteome</keyword>
<dbReference type="SUPFAM" id="SSF81383">
    <property type="entry name" value="F-box domain"/>
    <property type="match status" value="1"/>
</dbReference>
<dbReference type="PANTHER" id="PTHR31672:SF2">
    <property type="entry name" value="F-BOX DOMAIN-CONTAINING PROTEIN"/>
    <property type="match status" value="1"/>
</dbReference>
<organism evidence="2 3">
    <name type="scientific">Lolium multiflorum</name>
    <name type="common">Italian ryegrass</name>
    <name type="synonym">Lolium perenne subsp. multiflorum</name>
    <dbReference type="NCBI Taxonomy" id="4521"/>
    <lineage>
        <taxon>Eukaryota</taxon>
        <taxon>Viridiplantae</taxon>
        <taxon>Streptophyta</taxon>
        <taxon>Embryophyta</taxon>
        <taxon>Tracheophyta</taxon>
        <taxon>Spermatophyta</taxon>
        <taxon>Magnoliopsida</taxon>
        <taxon>Liliopsida</taxon>
        <taxon>Poales</taxon>
        <taxon>Poaceae</taxon>
        <taxon>BOP clade</taxon>
        <taxon>Pooideae</taxon>
        <taxon>Poodae</taxon>
        <taxon>Poeae</taxon>
        <taxon>Poeae Chloroplast Group 2 (Poeae type)</taxon>
        <taxon>Loliodinae</taxon>
        <taxon>Loliinae</taxon>
        <taxon>Lolium</taxon>
    </lineage>
</organism>
<name>A0AAD8SIK4_LOLMU</name>
<feature type="domain" description="F-box associated beta-propeller type 3" evidence="1">
    <location>
        <begin position="134"/>
        <end position="339"/>
    </location>
</feature>
<gene>
    <name evidence="2" type="ORF">QYE76_070642</name>
</gene>
<dbReference type="InterPro" id="IPR013187">
    <property type="entry name" value="F-box-assoc_dom_typ3"/>
</dbReference>
<dbReference type="InterPro" id="IPR050796">
    <property type="entry name" value="SCF_F-box_component"/>
</dbReference>
<reference evidence="2" key="1">
    <citation type="submission" date="2023-07" db="EMBL/GenBank/DDBJ databases">
        <title>A chromosome-level genome assembly of Lolium multiflorum.</title>
        <authorList>
            <person name="Chen Y."/>
            <person name="Copetti D."/>
            <person name="Kolliker R."/>
            <person name="Studer B."/>
        </authorList>
    </citation>
    <scope>NUCLEOTIDE SEQUENCE</scope>
    <source>
        <strain evidence="2">02402/16</strain>
        <tissue evidence="2">Leaf</tissue>
    </source>
</reference>
<dbReference type="PANTHER" id="PTHR31672">
    <property type="entry name" value="BNACNNG10540D PROTEIN"/>
    <property type="match status" value="1"/>
</dbReference>
<accession>A0AAD8SIK4</accession>
<dbReference type="InterPro" id="IPR036047">
    <property type="entry name" value="F-box-like_dom_sf"/>
</dbReference>
<proteinExistence type="predicted"/>
<evidence type="ECO:0000259" key="1">
    <source>
        <dbReference type="Pfam" id="PF08268"/>
    </source>
</evidence>
<dbReference type="Pfam" id="PF08268">
    <property type="entry name" value="FBA_3"/>
    <property type="match status" value="1"/>
</dbReference>
<dbReference type="NCBIfam" id="TIGR01640">
    <property type="entry name" value="F_box_assoc_1"/>
    <property type="match status" value="1"/>
</dbReference>